<evidence type="ECO:0000313" key="3">
    <source>
        <dbReference type="Proteomes" id="UP001230065"/>
    </source>
</evidence>
<comment type="caution">
    <text evidence="2">The sequence shown here is derived from an EMBL/GenBank/DDBJ whole genome shotgun (WGS) entry which is preliminary data.</text>
</comment>
<reference evidence="2" key="1">
    <citation type="submission" date="2022-06" db="EMBL/GenBank/DDBJ databases">
        <title>Draft Genome Sequences of Three Actinomyces oris Strains, Isolated from Healthy Human Feces.</title>
        <authorList>
            <person name="Ye Y."/>
            <person name="Liu C."/>
            <person name="Zhao J."/>
            <person name="Xu J."/>
            <person name="Huang H."/>
            <person name="Wang B."/>
            <person name="Wei J."/>
            <person name="Jing X."/>
        </authorList>
    </citation>
    <scope>NUCLEOTIDE SEQUENCE</scope>
    <source>
        <strain evidence="2">CNGBCC1803727</strain>
    </source>
</reference>
<protein>
    <recommendedName>
        <fullName evidence="4">Secreted protein</fullName>
    </recommendedName>
</protein>
<dbReference type="Proteomes" id="UP001230065">
    <property type="component" value="Unassembled WGS sequence"/>
</dbReference>
<dbReference type="EMBL" id="JAMZMF010000020">
    <property type="protein sequence ID" value="MDR0178645.1"/>
    <property type="molecule type" value="Genomic_DNA"/>
</dbReference>
<evidence type="ECO:0000313" key="2">
    <source>
        <dbReference type="EMBL" id="MDR0178645.1"/>
    </source>
</evidence>
<accession>A0AAW8LD09</accession>
<feature type="chain" id="PRO_5043645174" description="Secreted protein" evidence="1">
    <location>
        <begin position="18"/>
        <end position="114"/>
    </location>
</feature>
<dbReference type="RefSeq" id="WP_308680434.1">
    <property type="nucleotide sequence ID" value="NZ_JAMZMF010000020.1"/>
</dbReference>
<evidence type="ECO:0008006" key="4">
    <source>
        <dbReference type="Google" id="ProtNLM"/>
    </source>
</evidence>
<feature type="signal peptide" evidence="1">
    <location>
        <begin position="1"/>
        <end position="17"/>
    </location>
</feature>
<gene>
    <name evidence="2" type="ORF">RF687_11880</name>
</gene>
<keyword evidence="1" id="KW-0732">Signal</keyword>
<sequence>MATPMIMAATTAGIAFAPLRMPITVAATYATTCGQVGMSPRTTIRIDNDGRGPLRTGMRRRRQVREMSTCPAYITCQRSRPGTTVEPPSNLRYAIRASSVCTTVIEAVPLQTRI</sequence>
<evidence type="ECO:0000256" key="1">
    <source>
        <dbReference type="SAM" id="SignalP"/>
    </source>
</evidence>
<organism evidence="2 3">
    <name type="scientific">Actinomyces oris</name>
    <dbReference type="NCBI Taxonomy" id="544580"/>
    <lineage>
        <taxon>Bacteria</taxon>
        <taxon>Bacillati</taxon>
        <taxon>Actinomycetota</taxon>
        <taxon>Actinomycetes</taxon>
        <taxon>Actinomycetales</taxon>
        <taxon>Actinomycetaceae</taxon>
        <taxon>Actinomyces</taxon>
    </lineage>
</organism>
<proteinExistence type="predicted"/>
<name>A0AAW8LD09_9ACTO</name>
<dbReference type="AlphaFoldDB" id="A0AAW8LD09"/>